<sequence>MATPSATSTKETTNYARICLLLVDFGTSALRDTFDRIHPSSNLSSVLATNRAKLLKVTNSSQKKKLYPAFAPGSTTAPTVSSMDFDTTLLTVLLRNICGLSPPPSTRNWDKPPLPSDISLEADIVRIKSFRNEVFAHAAKASVDDTKFHNIWTDIEDAIVRLGGKKTEIGALKTECMDPAVVQEYKDQVGQMIKDEEDHSTKCYQLAACMDCEAAIVDREAELNNEMLRQRRITSKMIMLMNYFSDKFDEMGKKLHEEIDGVNERLEGLHEMLDAGREKGNKLESEVPRAPVDVHGHTMEVQRIINILTDHSTKDVAVVLVSGIPGIGKSTVSIQAGHKLKDHFGRIVKFCSLRDMYPTKNGRNTKDDEGERVLREILNKCQPGRDGELRDGTLHSLLVKKLPDRQLENYSRWLNERARQRSVKAFRDWLKDEVRFRIEAVEMVDGIESKPFEHARLPRVPRCQDQSRMRNLHTVAMGKDPRSVKLPCSLCHSFDNGVWYCKEFYDRRVDDRWKIAKEGKLRFRCLASDHREKDCLRARKCDIDGCCRNHHRLLHGGEVLSETGLTTTLPYVEDERRPDVPREGHPLRKVSVHAIKIEIESVDGRLSKEIEVKTCPQKVTGSYRAVNWNKHQDKWPHLTQCSFPRPANDGLVDLLIGTDNAELHYSHVDLGGKYGGPVACLGPLGWSYIGAPDESETARTRPHVIRSFLTTEPIWSERKESCCDVDNSLKRFWEIEKSGTDRDYRLGLTEEERLALSKVKDALKYKNARYRVAVPCMAKWEDSSLLRPLKPLLCIRVNDGGRFKRRKVVSTSSAMLFSCSKVSVILSLVIPTFGLNSFPSGILHFDMISAVVCVNNTGTVSGGKPFVKMTTPSATSTKETTNYARICRLVLDFGTPALRDIFDGIHPSSNLSSVLATNRAKLLKVTNSSQKKKLYPAFAPGSTTAPTVSSMDFDISLLMVLLRNICNLSPPPSTSNWNDLPKPSDTSQKLDDLGKKIDGVPDVLHEMLDAGREKGSKLESELPELPVDVHGHTMEVDRIVELLTDDSTKDVAVVLVSGMPGIGKSTVSLQAGHKLKDDFGRIVKFCSLRDLHPTKNGRDTKDDEGERVWREILSKCQPDHLPAKEYPKYALLMWCRQLEEDLVLVLDNAEDAQEDNFKDSFMGLLTEMRTCSKKKIKFIITSRRTDIESTGPNLTVEKVTVEPLSEKDSIQVLKGVGRLQVDSNVSAEKLRKIAELCEHIPIVLRLASRLLSSDSEYSVDNRSFERNAAEALLGNNCADHLTQLKERCFIQKRDNRYFLHLLIRSYARTLGEKKFPDVWSHGQQAFDEHFLAKILESAEMYMRKDKCKESFDLFNEERLNYETLIGDVSRKKIRNCKALRDAVSGCRNLAPYVEFCVPVKMHEDFLNGLLCYAQEQNETVHVVEILCLLHYEGRKRGCAKMHAEGLMDIASNLFEENRPAFEKSVPSEVFYRHHYGRYLIQDCEQRDDAEVCFKEALRICESYEKETSELISDKVAILEQMGHIAKNQGRKDEALQCYSQSLEFHQAHHGDHILTAFTHKIIAAHYQSVKDLPSAEENYMKAIDIMKRLDRAEHKEAIPTYLKLGICFQMRKMFDESRKTFEKGNEVADNTIEGNHKYKVWIKTRLALLLHSEYPDDVAEAVRIAKVVLEMRRQLGMEEDWTKELLEKICQTQKC</sequence>
<dbReference type="InterPro" id="IPR019734">
    <property type="entry name" value="TPR_rpt"/>
</dbReference>
<organism evidence="3 4">
    <name type="scientific">Stylophora pistillata</name>
    <name type="common">Smooth cauliflower coral</name>
    <dbReference type="NCBI Taxonomy" id="50429"/>
    <lineage>
        <taxon>Eukaryota</taxon>
        <taxon>Metazoa</taxon>
        <taxon>Cnidaria</taxon>
        <taxon>Anthozoa</taxon>
        <taxon>Hexacorallia</taxon>
        <taxon>Scleractinia</taxon>
        <taxon>Astrocoeniina</taxon>
        <taxon>Pocilloporidae</taxon>
        <taxon>Stylophora</taxon>
    </lineage>
</organism>
<dbReference type="InterPro" id="IPR011990">
    <property type="entry name" value="TPR-like_helical_dom_sf"/>
</dbReference>
<name>A0A2B4RN43_STYPI</name>
<comment type="caution">
    <text evidence="3">The sequence shown here is derived from an EMBL/GenBank/DDBJ whole genome shotgun (WGS) entry which is preliminary data.</text>
</comment>
<dbReference type="InterPro" id="IPR027417">
    <property type="entry name" value="P-loop_NTPase"/>
</dbReference>
<feature type="domain" description="DZIP3-like HEPN" evidence="2">
    <location>
        <begin position="41"/>
        <end position="185"/>
    </location>
</feature>
<protein>
    <submittedName>
        <fullName evidence="3">E3 ubiquitin-protein ligase DZIP3</fullName>
    </submittedName>
</protein>
<dbReference type="Proteomes" id="UP000225706">
    <property type="component" value="Unassembled WGS sequence"/>
</dbReference>
<feature type="region of interest" description="Disordered" evidence="1">
    <location>
        <begin position="972"/>
        <end position="993"/>
    </location>
</feature>
<dbReference type="SUPFAM" id="SSF48452">
    <property type="entry name" value="TPR-like"/>
    <property type="match status" value="1"/>
</dbReference>
<dbReference type="SUPFAM" id="SSF52540">
    <property type="entry name" value="P-loop containing nucleoside triphosphate hydrolases"/>
    <property type="match status" value="2"/>
</dbReference>
<feature type="domain" description="DZIP3-like HEPN" evidence="2">
    <location>
        <begin position="909"/>
        <end position="990"/>
    </location>
</feature>
<accession>A0A2B4RN43</accession>
<dbReference type="OrthoDB" id="5964200at2759"/>
<dbReference type="PANTHER" id="PTHR46844">
    <property type="entry name" value="SLR5058 PROTEIN"/>
    <property type="match status" value="1"/>
</dbReference>
<evidence type="ECO:0000313" key="3">
    <source>
        <dbReference type="EMBL" id="PFX18233.1"/>
    </source>
</evidence>
<dbReference type="Gene3D" id="1.25.40.10">
    <property type="entry name" value="Tetratricopeptide repeat domain"/>
    <property type="match status" value="1"/>
</dbReference>
<dbReference type="SMART" id="SM00028">
    <property type="entry name" value="TPR"/>
    <property type="match status" value="3"/>
</dbReference>
<dbReference type="Pfam" id="PF18738">
    <property type="entry name" value="HEPN_DZIP3"/>
    <property type="match status" value="2"/>
</dbReference>
<dbReference type="Pfam" id="PF13424">
    <property type="entry name" value="TPR_12"/>
    <property type="match status" value="1"/>
</dbReference>
<dbReference type="EMBL" id="LSMT01000423">
    <property type="protein sequence ID" value="PFX18233.1"/>
    <property type="molecule type" value="Genomic_DNA"/>
</dbReference>
<dbReference type="PANTHER" id="PTHR46844:SF1">
    <property type="entry name" value="SLR5058 PROTEIN"/>
    <property type="match status" value="1"/>
</dbReference>
<evidence type="ECO:0000313" key="4">
    <source>
        <dbReference type="Proteomes" id="UP000225706"/>
    </source>
</evidence>
<dbReference type="InterPro" id="IPR041249">
    <property type="entry name" value="HEPN_DZIP3"/>
</dbReference>
<evidence type="ECO:0000259" key="2">
    <source>
        <dbReference type="Pfam" id="PF18738"/>
    </source>
</evidence>
<proteinExistence type="predicted"/>
<evidence type="ECO:0000256" key="1">
    <source>
        <dbReference type="SAM" id="MobiDB-lite"/>
    </source>
</evidence>
<dbReference type="Gene3D" id="3.40.50.300">
    <property type="entry name" value="P-loop containing nucleotide triphosphate hydrolases"/>
    <property type="match status" value="2"/>
</dbReference>
<dbReference type="GO" id="GO:0043531">
    <property type="term" value="F:ADP binding"/>
    <property type="evidence" value="ECO:0007669"/>
    <property type="project" value="InterPro"/>
</dbReference>
<reference evidence="4" key="1">
    <citation type="journal article" date="2017" name="bioRxiv">
        <title>Comparative analysis of the genomes of Stylophora pistillata and Acropora digitifera provides evidence for extensive differences between species of corals.</title>
        <authorList>
            <person name="Voolstra C.R."/>
            <person name="Li Y."/>
            <person name="Liew Y.J."/>
            <person name="Baumgarten S."/>
            <person name="Zoccola D."/>
            <person name="Flot J.-F."/>
            <person name="Tambutte S."/>
            <person name="Allemand D."/>
            <person name="Aranda M."/>
        </authorList>
    </citation>
    <scope>NUCLEOTIDE SEQUENCE [LARGE SCALE GENOMIC DNA]</scope>
</reference>
<gene>
    <name evidence="3" type="primary">Dzip3</name>
    <name evidence="3" type="ORF">AWC38_SpisGene17408</name>
</gene>
<keyword evidence="4" id="KW-1185">Reference proteome</keyword>